<dbReference type="Gene3D" id="1.10.630.10">
    <property type="entry name" value="Cytochrome P450"/>
    <property type="match status" value="1"/>
</dbReference>
<dbReference type="PRINTS" id="PR00463">
    <property type="entry name" value="EP450I"/>
</dbReference>
<gene>
    <name evidence="13" type="ORF">KP79_PYT03302</name>
</gene>
<keyword evidence="7 11" id="KW-0560">Oxidoreductase</keyword>
<feature type="transmembrane region" description="Helical" evidence="12">
    <location>
        <begin position="157"/>
        <end position="178"/>
    </location>
</feature>
<dbReference type="AlphaFoldDB" id="A0A210PHJ4"/>
<comment type="caution">
    <text evidence="13">The sequence shown here is derived from an EMBL/GenBank/DDBJ whole genome shotgun (WGS) entry which is preliminary data.</text>
</comment>
<proteinExistence type="inferred from homology"/>
<protein>
    <submittedName>
        <fullName evidence="13">Cytochrome P450 3A9</fullName>
    </submittedName>
</protein>
<dbReference type="Pfam" id="PF00067">
    <property type="entry name" value="p450"/>
    <property type="match status" value="1"/>
</dbReference>
<evidence type="ECO:0000256" key="6">
    <source>
        <dbReference type="ARBA" id="ARBA00022848"/>
    </source>
</evidence>
<comment type="subcellular location">
    <subcellularLocation>
        <location evidence="2">Endoplasmic reticulum membrane</location>
        <topology evidence="2">Peripheral membrane protein</topology>
    </subcellularLocation>
    <subcellularLocation>
        <location evidence="1">Microsome membrane</location>
        <topology evidence="1">Peripheral membrane protein</topology>
    </subcellularLocation>
</comment>
<sequence length="443" mass="51259">MEDKWLKEYGNVFVWYFGCMQSITVKDQDILKAVLIKDFSQFCNRKLLDTSPSPLDKGIFFLRDTDWKRVRSIMNPTFSSSKLRTMSDDINKCARNLAENLLRCTEIDESIEIKDYYGAFTIDVISMTAFGLDVDSQRNSDNQLIHHMKKIFNNASVPIPVFLCAIFGDWMMTLLKYLKICFYPRDSMEFFNREVRMMIEERKRNPTNRTDFLQLMIKASLEIPDANANEKAERKMLSTDEIIGQAFLFFLAGYETTASLLSFTAYEMVCNPDVQDRIYEEIVEQLGDEEPTYDNIGKLKYMELVLNETLRLYPTLSRINREAAKTIEINGVTIPKGSAVTIPIRALHQDPETYPEPTLFKPERFIDFKPNQNNINFLPFGHGPRMCIGMRLALMEAKIAVTHVLRHVRFVQAIDTEIPITLKDMGLTVPKTPIRLKVKPRKA</sequence>
<dbReference type="GO" id="GO:0005789">
    <property type="term" value="C:endoplasmic reticulum membrane"/>
    <property type="evidence" value="ECO:0007669"/>
    <property type="project" value="UniProtKB-SubCell"/>
</dbReference>
<keyword evidence="5 10" id="KW-0479">Metal-binding</keyword>
<dbReference type="PANTHER" id="PTHR24302">
    <property type="entry name" value="CYTOCHROME P450 FAMILY 3"/>
    <property type="match status" value="1"/>
</dbReference>
<dbReference type="OrthoDB" id="1470350at2759"/>
<comment type="cofactor">
    <cofactor evidence="10">
        <name>heme</name>
        <dbReference type="ChEBI" id="CHEBI:30413"/>
    </cofactor>
</comment>
<dbReference type="Proteomes" id="UP000242188">
    <property type="component" value="Unassembled WGS sequence"/>
</dbReference>
<evidence type="ECO:0000256" key="4">
    <source>
        <dbReference type="ARBA" id="ARBA00022617"/>
    </source>
</evidence>
<keyword evidence="6" id="KW-0256">Endoplasmic reticulum</keyword>
<keyword evidence="11" id="KW-0503">Monooxygenase</keyword>
<dbReference type="PANTHER" id="PTHR24302:SF15">
    <property type="entry name" value="FATTY-ACID PEROXYGENASE"/>
    <property type="match status" value="1"/>
</dbReference>
<evidence type="ECO:0000313" key="14">
    <source>
        <dbReference type="Proteomes" id="UP000242188"/>
    </source>
</evidence>
<dbReference type="PROSITE" id="PS00086">
    <property type="entry name" value="CYTOCHROME_P450"/>
    <property type="match status" value="1"/>
</dbReference>
<evidence type="ECO:0000256" key="12">
    <source>
        <dbReference type="SAM" id="Phobius"/>
    </source>
</evidence>
<keyword evidence="14" id="KW-1185">Reference proteome</keyword>
<keyword evidence="4 10" id="KW-0349">Heme</keyword>
<organism evidence="13 14">
    <name type="scientific">Mizuhopecten yessoensis</name>
    <name type="common">Japanese scallop</name>
    <name type="synonym">Patinopecten yessoensis</name>
    <dbReference type="NCBI Taxonomy" id="6573"/>
    <lineage>
        <taxon>Eukaryota</taxon>
        <taxon>Metazoa</taxon>
        <taxon>Spiralia</taxon>
        <taxon>Lophotrochozoa</taxon>
        <taxon>Mollusca</taxon>
        <taxon>Bivalvia</taxon>
        <taxon>Autobranchia</taxon>
        <taxon>Pteriomorphia</taxon>
        <taxon>Pectinida</taxon>
        <taxon>Pectinoidea</taxon>
        <taxon>Pectinidae</taxon>
        <taxon>Mizuhopecten</taxon>
    </lineage>
</organism>
<dbReference type="InterPro" id="IPR050705">
    <property type="entry name" value="Cytochrome_P450_3A"/>
</dbReference>
<evidence type="ECO:0000313" key="13">
    <source>
        <dbReference type="EMBL" id="OWF35896.1"/>
    </source>
</evidence>
<dbReference type="GO" id="GO:0008395">
    <property type="term" value="F:steroid hydroxylase activity"/>
    <property type="evidence" value="ECO:0007669"/>
    <property type="project" value="TreeGrafter"/>
</dbReference>
<dbReference type="GO" id="GO:0005506">
    <property type="term" value="F:iron ion binding"/>
    <property type="evidence" value="ECO:0007669"/>
    <property type="project" value="InterPro"/>
</dbReference>
<evidence type="ECO:0000256" key="9">
    <source>
        <dbReference type="ARBA" id="ARBA00043906"/>
    </source>
</evidence>
<dbReference type="GO" id="GO:0020037">
    <property type="term" value="F:heme binding"/>
    <property type="evidence" value="ECO:0007669"/>
    <property type="project" value="InterPro"/>
</dbReference>
<keyword evidence="6" id="KW-0492">Microsome</keyword>
<evidence type="ECO:0000256" key="2">
    <source>
        <dbReference type="ARBA" id="ARBA00004406"/>
    </source>
</evidence>
<reference evidence="13 14" key="1">
    <citation type="journal article" date="2017" name="Nat. Ecol. Evol.">
        <title>Scallop genome provides insights into evolution of bilaterian karyotype and development.</title>
        <authorList>
            <person name="Wang S."/>
            <person name="Zhang J."/>
            <person name="Jiao W."/>
            <person name="Li J."/>
            <person name="Xun X."/>
            <person name="Sun Y."/>
            <person name="Guo X."/>
            <person name="Huan P."/>
            <person name="Dong B."/>
            <person name="Zhang L."/>
            <person name="Hu X."/>
            <person name="Sun X."/>
            <person name="Wang J."/>
            <person name="Zhao C."/>
            <person name="Wang Y."/>
            <person name="Wang D."/>
            <person name="Huang X."/>
            <person name="Wang R."/>
            <person name="Lv J."/>
            <person name="Li Y."/>
            <person name="Zhang Z."/>
            <person name="Liu B."/>
            <person name="Lu W."/>
            <person name="Hui Y."/>
            <person name="Liang J."/>
            <person name="Zhou Z."/>
            <person name="Hou R."/>
            <person name="Li X."/>
            <person name="Liu Y."/>
            <person name="Li H."/>
            <person name="Ning X."/>
            <person name="Lin Y."/>
            <person name="Zhao L."/>
            <person name="Xing Q."/>
            <person name="Dou J."/>
            <person name="Li Y."/>
            <person name="Mao J."/>
            <person name="Guo H."/>
            <person name="Dou H."/>
            <person name="Li T."/>
            <person name="Mu C."/>
            <person name="Jiang W."/>
            <person name="Fu Q."/>
            <person name="Fu X."/>
            <person name="Miao Y."/>
            <person name="Liu J."/>
            <person name="Yu Q."/>
            <person name="Li R."/>
            <person name="Liao H."/>
            <person name="Li X."/>
            <person name="Kong Y."/>
            <person name="Jiang Z."/>
            <person name="Chourrout D."/>
            <person name="Li R."/>
            <person name="Bao Z."/>
        </authorList>
    </citation>
    <scope>NUCLEOTIDE SEQUENCE [LARGE SCALE GENOMIC DNA]</scope>
    <source>
        <strain evidence="13 14">PY_sf001</strain>
    </source>
</reference>
<dbReference type="InterPro" id="IPR001128">
    <property type="entry name" value="Cyt_P450"/>
</dbReference>
<keyword evidence="12" id="KW-0472">Membrane</keyword>
<dbReference type="InterPro" id="IPR036396">
    <property type="entry name" value="Cyt_P450_sf"/>
</dbReference>
<dbReference type="InterPro" id="IPR017972">
    <property type="entry name" value="Cyt_P450_CS"/>
</dbReference>
<evidence type="ECO:0000256" key="7">
    <source>
        <dbReference type="ARBA" id="ARBA00023002"/>
    </source>
</evidence>
<dbReference type="FunFam" id="1.10.630.10:FF:000042">
    <property type="entry name" value="Cytochrome P450"/>
    <property type="match status" value="1"/>
</dbReference>
<dbReference type="EMBL" id="NEDP02076699">
    <property type="protein sequence ID" value="OWF35896.1"/>
    <property type="molecule type" value="Genomic_DNA"/>
</dbReference>
<evidence type="ECO:0000256" key="3">
    <source>
        <dbReference type="ARBA" id="ARBA00010617"/>
    </source>
</evidence>
<accession>A0A210PHJ4</accession>
<dbReference type="SUPFAM" id="SSF48264">
    <property type="entry name" value="Cytochrome P450"/>
    <property type="match status" value="1"/>
</dbReference>
<keyword evidence="12" id="KW-0812">Transmembrane</keyword>
<keyword evidence="8 10" id="KW-0408">Iron</keyword>
<dbReference type="CDD" id="cd11055">
    <property type="entry name" value="CYP3A-like"/>
    <property type="match status" value="1"/>
</dbReference>
<evidence type="ECO:0000256" key="8">
    <source>
        <dbReference type="ARBA" id="ARBA00023004"/>
    </source>
</evidence>
<comment type="function">
    <text evidence="9">Cytochromes P450 are a group of heme-thiolate monooxygenases. They oxidize a variety of structurally unrelated compounds, including steroids, fatty acids, and xenobiotics.</text>
</comment>
<dbReference type="GO" id="GO:0016705">
    <property type="term" value="F:oxidoreductase activity, acting on paired donors, with incorporation or reduction of molecular oxygen"/>
    <property type="evidence" value="ECO:0007669"/>
    <property type="project" value="InterPro"/>
</dbReference>
<evidence type="ECO:0000256" key="5">
    <source>
        <dbReference type="ARBA" id="ARBA00022723"/>
    </source>
</evidence>
<dbReference type="STRING" id="6573.A0A210PHJ4"/>
<evidence type="ECO:0000256" key="1">
    <source>
        <dbReference type="ARBA" id="ARBA00004174"/>
    </source>
</evidence>
<name>A0A210PHJ4_MIZYE</name>
<keyword evidence="12" id="KW-1133">Transmembrane helix</keyword>
<comment type="similarity">
    <text evidence="3 11">Belongs to the cytochrome P450 family.</text>
</comment>
<dbReference type="InterPro" id="IPR002401">
    <property type="entry name" value="Cyt_P450_E_grp-I"/>
</dbReference>
<feature type="binding site" description="axial binding residue" evidence="10">
    <location>
        <position position="387"/>
    </location>
    <ligand>
        <name>heme</name>
        <dbReference type="ChEBI" id="CHEBI:30413"/>
    </ligand>
    <ligandPart>
        <name>Fe</name>
        <dbReference type="ChEBI" id="CHEBI:18248"/>
    </ligandPart>
</feature>
<dbReference type="PRINTS" id="PR00385">
    <property type="entry name" value="P450"/>
</dbReference>
<evidence type="ECO:0000256" key="10">
    <source>
        <dbReference type="PIRSR" id="PIRSR602401-1"/>
    </source>
</evidence>
<evidence type="ECO:0000256" key="11">
    <source>
        <dbReference type="RuleBase" id="RU000461"/>
    </source>
</evidence>